<sequence length="755" mass="86051">MDKAPHDQKTTATKPSLSPQRVTESLDQYQAVGNIKGAIGLLRKAQHQNVATPAMYIQVINMLRECPFDVEASSLVAQWFYSPDTTLPDTIKKDLDVWKALLKLGFRFAGTYRKDDLNALMETFVATFDLASLSDQSCWELLIRGNGMLRHRSAVTEYFDALLDRSQHIKMDRSSILRSATLAYAATGSNAQASKLFDELDSNGKVTLVLLQQLIRIYGFQGNLYQTNKYLQLCKTRFPDSNNDTMALIAHRGALMNQFRLLVKTRGNQGLPLKSRHSPELDAIHASWQKWTDHIINDLPLDLTQCNVMLEYYTLANRIDPHGFPLEYAERLVDETMPKHNIVPNEKTWMTLLFGYATSHEYKKSSQRLDMALTVLSRMQQAGIQANQECFHALYQACLPYVYGKGFIFDHFQLASNLANAISSKTYLDHRPRLDRRMYELESIMLDSRIPHDRTTIKHMLTALGSAGRYRAMWKRWDLLKMSGIRRDMGMYQHIFALASLDPQQAEYALSVTRSELDREVDHRHDQIPRLTYVAMLDCAIASQDHRMASSIIQELRQHHLSSDVHSADVYVPILRAYTLLPSLTSQLPAVLDEIKQKNLPYNNLMWQYVMSYHLLHDDSGAAMTNLQHTFNSYTMDRFQQLGRIPIPVREAAPVVPFPSAPYSVGDMAMINMYVAGLLDAQDLSLVFDVLKALDEQTDKIGLSRGTMAGVVKLAKQENSTSELSWIAHHLLPKVSSQNANFRKWAKRLQENTPQ</sequence>
<dbReference type="Gene3D" id="1.25.40.10">
    <property type="entry name" value="Tetratricopeptide repeat domain"/>
    <property type="match status" value="2"/>
</dbReference>
<dbReference type="InterPro" id="IPR011990">
    <property type="entry name" value="TPR-like_helical_dom_sf"/>
</dbReference>
<evidence type="ECO:0000313" key="3">
    <source>
        <dbReference type="EMBL" id="ORX51960.1"/>
    </source>
</evidence>
<gene>
    <name evidence="3" type="ORF">DM01DRAFT_1346768</name>
</gene>
<keyword evidence="4" id="KW-1185">Reference proteome</keyword>
<name>A0A1X2GEL4_9FUNG</name>
<feature type="region of interest" description="Disordered" evidence="2">
    <location>
        <begin position="1"/>
        <end position="22"/>
    </location>
</feature>
<dbReference type="OrthoDB" id="185373at2759"/>
<organism evidence="3 4">
    <name type="scientific">Hesseltinella vesiculosa</name>
    <dbReference type="NCBI Taxonomy" id="101127"/>
    <lineage>
        <taxon>Eukaryota</taxon>
        <taxon>Fungi</taxon>
        <taxon>Fungi incertae sedis</taxon>
        <taxon>Mucoromycota</taxon>
        <taxon>Mucoromycotina</taxon>
        <taxon>Mucoromycetes</taxon>
        <taxon>Mucorales</taxon>
        <taxon>Cunninghamellaceae</taxon>
        <taxon>Hesseltinella</taxon>
    </lineage>
</organism>
<reference evidence="3 4" key="1">
    <citation type="submission" date="2016-07" db="EMBL/GenBank/DDBJ databases">
        <title>Pervasive Adenine N6-methylation of Active Genes in Fungi.</title>
        <authorList>
            <consortium name="DOE Joint Genome Institute"/>
            <person name="Mondo S.J."/>
            <person name="Dannebaum R.O."/>
            <person name="Kuo R.C."/>
            <person name="Labutti K."/>
            <person name="Haridas S."/>
            <person name="Kuo A."/>
            <person name="Salamov A."/>
            <person name="Ahrendt S.R."/>
            <person name="Lipzen A."/>
            <person name="Sullivan W."/>
            <person name="Andreopoulos W.B."/>
            <person name="Clum A."/>
            <person name="Lindquist E."/>
            <person name="Daum C."/>
            <person name="Ramamoorthy G.K."/>
            <person name="Gryganskyi A."/>
            <person name="Culley D."/>
            <person name="Magnuson J.K."/>
            <person name="James T.Y."/>
            <person name="O'Malley M.A."/>
            <person name="Stajich J.E."/>
            <person name="Spatafora J.W."/>
            <person name="Visel A."/>
            <person name="Grigoriev I.V."/>
        </authorList>
    </citation>
    <scope>NUCLEOTIDE SEQUENCE [LARGE SCALE GENOMIC DNA]</scope>
    <source>
        <strain evidence="3 4">NRRL 3301</strain>
    </source>
</reference>
<proteinExistence type="predicted"/>
<dbReference type="STRING" id="101127.A0A1X2GEL4"/>
<dbReference type="Proteomes" id="UP000242146">
    <property type="component" value="Unassembled WGS sequence"/>
</dbReference>
<dbReference type="PANTHER" id="PTHR47447">
    <property type="entry name" value="OS03G0856100 PROTEIN"/>
    <property type="match status" value="1"/>
</dbReference>
<keyword evidence="1" id="KW-0677">Repeat</keyword>
<evidence type="ECO:0000313" key="4">
    <source>
        <dbReference type="Proteomes" id="UP000242146"/>
    </source>
</evidence>
<dbReference type="EMBL" id="MCGT01000019">
    <property type="protein sequence ID" value="ORX51960.1"/>
    <property type="molecule type" value="Genomic_DNA"/>
</dbReference>
<dbReference type="AlphaFoldDB" id="A0A1X2GEL4"/>
<evidence type="ECO:0000256" key="1">
    <source>
        <dbReference type="ARBA" id="ARBA00022737"/>
    </source>
</evidence>
<dbReference type="PANTHER" id="PTHR47447:SF23">
    <property type="entry name" value="PENTACOTRIPEPTIDE-REPEAT REGION OF PRORP DOMAIN-CONTAINING PROTEIN"/>
    <property type="match status" value="1"/>
</dbReference>
<evidence type="ECO:0000256" key="2">
    <source>
        <dbReference type="SAM" id="MobiDB-lite"/>
    </source>
</evidence>
<evidence type="ECO:0008006" key="5">
    <source>
        <dbReference type="Google" id="ProtNLM"/>
    </source>
</evidence>
<accession>A0A1X2GEL4</accession>
<protein>
    <recommendedName>
        <fullName evidence="5">Pentacotripeptide-repeat region of PRORP domain-containing protein</fullName>
    </recommendedName>
</protein>
<comment type="caution">
    <text evidence="3">The sequence shown here is derived from an EMBL/GenBank/DDBJ whole genome shotgun (WGS) entry which is preliminary data.</text>
</comment>
<feature type="compositionally biased region" description="Polar residues" evidence="2">
    <location>
        <begin position="10"/>
        <end position="22"/>
    </location>
</feature>